<dbReference type="STRING" id="661478.OP10G_1344"/>
<dbReference type="eggNOG" id="COG4030">
    <property type="taxonomic scope" value="Bacteria"/>
</dbReference>
<dbReference type="Proteomes" id="UP000027982">
    <property type="component" value="Chromosome"/>
</dbReference>
<organism evidence="2 3">
    <name type="scientific">Fimbriimonas ginsengisoli Gsoil 348</name>
    <dbReference type="NCBI Taxonomy" id="661478"/>
    <lineage>
        <taxon>Bacteria</taxon>
        <taxon>Bacillati</taxon>
        <taxon>Armatimonadota</taxon>
        <taxon>Fimbriimonadia</taxon>
        <taxon>Fimbriimonadales</taxon>
        <taxon>Fimbriimonadaceae</taxon>
        <taxon>Fimbriimonas</taxon>
    </lineage>
</organism>
<dbReference type="HOGENOM" id="CLU_026223_0_0_0"/>
<accession>A0A068NMT9</accession>
<reference evidence="2 3" key="1">
    <citation type="journal article" date="2014" name="PLoS ONE">
        <title>The first complete genome sequence of the class fimbriimonadia in the phylum armatimonadetes.</title>
        <authorList>
            <person name="Hu Z.Y."/>
            <person name="Wang Y.Z."/>
            <person name="Im W.T."/>
            <person name="Wang S.Y."/>
            <person name="Zhao G.P."/>
            <person name="Zheng H.J."/>
            <person name="Quan Z.X."/>
        </authorList>
    </citation>
    <scope>NUCLEOTIDE SEQUENCE [LARGE SCALE GENOMIC DNA]</scope>
    <source>
        <strain evidence="2">Gsoil 348</strain>
    </source>
</reference>
<name>A0A068NMT9_FIMGI</name>
<keyword evidence="3" id="KW-1185">Reference proteome</keyword>
<dbReference type="Pfam" id="PF11175">
    <property type="entry name" value="DUF2961"/>
    <property type="match status" value="2"/>
</dbReference>
<evidence type="ECO:0000313" key="3">
    <source>
        <dbReference type="Proteomes" id="UP000027982"/>
    </source>
</evidence>
<evidence type="ECO:0008006" key="4">
    <source>
        <dbReference type="Google" id="ProtNLM"/>
    </source>
</evidence>
<dbReference type="Gene3D" id="2.60.120.260">
    <property type="entry name" value="Galactose-binding domain-like"/>
    <property type="match status" value="1"/>
</dbReference>
<sequence>MKTLLPQMWDLRYLSRPPKPSFTAAQASSYDRASNPGPNSDPFANGDAGQFIRTEVNDGRTEQVMADLKGPGTVVRVWSANPKGTIRFYFDGESKPRIEATMADFLTGKVAPFYDPFAYSAAQGTDLYFPFPYAKSLKVTAENSDHLYYHVNYRTYATGTRVETFDPGRLSKVEREIKTAAEHLTRLEPAMPRGLATMGHALSTVEPGRRELCLQLGQPGTVSELRVRVPMSTKTFIKEPDWDSPDATHNLMRNLLLEMECDGERTIEAPLGDFFATAPGVNPLKSLAFEVTDDGWLVCRMPMPFQRNARIWLNNVGPVPVKVETAAKVETKAPPKDAYHFCAQWTAEYASTRPIRDMHLLDVRGEGYWIGSNLHVSNPDPAWWGEGDEKAYVDGESFPSTFGTGTEDYYGYAWGSSMLFQRPYHGQNRCDGPGSFGQTNVHRWNLFDPIPYTKSLKFDLEMWHWAAVKAAFDRTAYWYAKPGGTAPVRTDRTLLMIPKMEPPKPVEGAIEGESLKYENTGGKVEIQDGFFALSGGKQLWWIDNQPGNKLVLHVPVKEAGRYEVIGNFCHARDYGLHQISINGNPLTPRSFYGTGVEWQKISLGAFDLPAGEMVMEVTCLGKQPEALPGMMFGLDYLLLVKK</sequence>
<proteinExistence type="predicted"/>
<dbReference type="eggNOG" id="COG4733">
    <property type="taxonomic scope" value="Bacteria"/>
</dbReference>
<dbReference type="InterPro" id="IPR021345">
    <property type="entry name" value="DUF2961"/>
</dbReference>
<evidence type="ECO:0000256" key="1">
    <source>
        <dbReference type="SAM" id="MobiDB-lite"/>
    </source>
</evidence>
<dbReference type="Gene3D" id="2.60.120.1390">
    <property type="match status" value="2"/>
</dbReference>
<feature type="region of interest" description="Disordered" evidence="1">
    <location>
        <begin position="20"/>
        <end position="48"/>
    </location>
</feature>
<dbReference type="AlphaFoldDB" id="A0A068NMT9"/>
<evidence type="ECO:0000313" key="2">
    <source>
        <dbReference type="EMBL" id="AIE84712.1"/>
    </source>
</evidence>
<protein>
    <recommendedName>
        <fullName evidence="4">DUF2961 domain-containing protein</fullName>
    </recommendedName>
</protein>
<dbReference type="EMBL" id="CP007139">
    <property type="protein sequence ID" value="AIE84712.1"/>
    <property type="molecule type" value="Genomic_DNA"/>
</dbReference>
<gene>
    <name evidence="2" type="ORF">OP10G_1344</name>
</gene>
<feature type="compositionally biased region" description="Polar residues" evidence="1">
    <location>
        <begin position="23"/>
        <end position="38"/>
    </location>
</feature>
<dbReference type="KEGG" id="fgi:OP10G_1344"/>